<keyword evidence="1 10" id="KW-0963">Cytoplasm</keyword>
<dbReference type="GO" id="GO:0008766">
    <property type="term" value="F:UDP-N-acetylmuramoylalanyl-D-glutamyl-2,6-diaminopimelate-D-alanyl-D-alanine ligase activity"/>
    <property type="evidence" value="ECO:0007669"/>
    <property type="project" value="RHEA"/>
</dbReference>
<gene>
    <name evidence="10" type="primary">murF</name>
    <name evidence="15" type="ORF">FHP91_11300</name>
</gene>
<comment type="caution">
    <text evidence="15">The sequence shown here is derived from an EMBL/GenBank/DDBJ whole genome shotgun (WGS) entry which is preliminary data.</text>
</comment>
<dbReference type="GO" id="GO:0008360">
    <property type="term" value="P:regulation of cell shape"/>
    <property type="evidence" value="ECO:0007669"/>
    <property type="project" value="UniProtKB-KW"/>
</dbReference>
<dbReference type="SUPFAM" id="SSF53623">
    <property type="entry name" value="MurD-like peptide ligases, catalytic domain"/>
    <property type="match status" value="1"/>
</dbReference>
<keyword evidence="7 10" id="KW-0573">Peptidoglycan synthesis</keyword>
<comment type="subcellular location">
    <subcellularLocation>
        <location evidence="10 11">Cytoplasm</location>
    </subcellularLocation>
</comment>
<reference evidence="15 16" key="1">
    <citation type="submission" date="2019-07" db="EMBL/GenBank/DDBJ databases">
        <title>The pathways for chlorine oxyanion respiration interact through the shared metabolite chlorate.</title>
        <authorList>
            <person name="Barnum T.P."/>
            <person name="Cheng Y."/>
            <person name="Hill K.A."/>
            <person name="Lucas L.N."/>
            <person name="Carlson H.K."/>
            <person name="Coates J.D."/>
        </authorList>
    </citation>
    <scope>NUCLEOTIDE SEQUENCE [LARGE SCALE GENOMIC DNA]</scope>
    <source>
        <strain evidence="15 16">SFB-3</strain>
    </source>
</reference>
<dbReference type="GO" id="GO:0009252">
    <property type="term" value="P:peptidoglycan biosynthetic process"/>
    <property type="evidence" value="ECO:0007669"/>
    <property type="project" value="UniProtKB-UniRule"/>
</dbReference>
<accession>A0A557QSX7</accession>
<dbReference type="NCBIfam" id="TIGR01143">
    <property type="entry name" value="murF"/>
    <property type="match status" value="1"/>
</dbReference>
<dbReference type="InterPro" id="IPR036615">
    <property type="entry name" value="Mur_ligase_C_dom_sf"/>
</dbReference>
<evidence type="ECO:0000256" key="9">
    <source>
        <dbReference type="ARBA" id="ARBA00023316"/>
    </source>
</evidence>
<evidence type="ECO:0000256" key="3">
    <source>
        <dbReference type="ARBA" id="ARBA00022618"/>
    </source>
</evidence>
<evidence type="ECO:0000256" key="8">
    <source>
        <dbReference type="ARBA" id="ARBA00023306"/>
    </source>
</evidence>
<evidence type="ECO:0000259" key="13">
    <source>
        <dbReference type="Pfam" id="PF02875"/>
    </source>
</evidence>
<feature type="domain" description="Mur ligase N-terminal catalytic" evidence="12">
    <location>
        <begin position="23"/>
        <end position="95"/>
    </location>
</feature>
<evidence type="ECO:0000313" key="15">
    <source>
        <dbReference type="EMBL" id="TVO56025.1"/>
    </source>
</evidence>
<dbReference type="GO" id="GO:0051301">
    <property type="term" value="P:cell division"/>
    <property type="evidence" value="ECO:0007669"/>
    <property type="project" value="UniProtKB-KW"/>
</dbReference>
<evidence type="ECO:0000256" key="6">
    <source>
        <dbReference type="ARBA" id="ARBA00022960"/>
    </source>
</evidence>
<proteinExistence type="inferred from homology"/>
<evidence type="ECO:0000256" key="2">
    <source>
        <dbReference type="ARBA" id="ARBA00022598"/>
    </source>
</evidence>
<dbReference type="GO" id="GO:0071555">
    <property type="term" value="P:cell wall organization"/>
    <property type="evidence" value="ECO:0007669"/>
    <property type="project" value="UniProtKB-KW"/>
</dbReference>
<evidence type="ECO:0000313" key="16">
    <source>
        <dbReference type="Proteomes" id="UP000319502"/>
    </source>
</evidence>
<dbReference type="PANTHER" id="PTHR43024:SF1">
    <property type="entry name" value="UDP-N-ACETYLMURAMOYL-TRIPEPTIDE--D-ALANYL-D-ALANINE LIGASE"/>
    <property type="match status" value="1"/>
</dbReference>
<dbReference type="HAMAP" id="MF_02019">
    <property type="entry name" value="MurF"/>
    <property type="match status" value="1"/>
</dbReference>
<evidence type="ECO:0000259" key="14">
    <source>
        <dbReference type="Pfam" id="PF08245"/>
    </source>
</evidence>
<dbReference type="Proteomes" id="UP000319502">
    <property type="component" value="Unassembled WGS sequence"/>
</dbReference>
<feature type="domain" description="Mur ligase central" evidence="14">
    <location>
        <begin position="108"/>
        <end position="303"/>
    </location>
</feature>
<dbReference type="GO" id="GO:0005737">
    <property type="term" value="C:cytoplasm"/>
    <property type="evidence" value="ECO:0007669"/>
    <property type="project" value="UniProtKB-SubCell"/>
</dbReference>
<evidence type="ECO:0000256" key="5">
    <source>
        <dbReference type="ARBA" id="ARBA00022840"/>
    </source>
</evidence>
<comment type="similarity">
    <text evidence="10">Belongs to the MurCDEF family. MurF subfamily.</text>
</comment>
<keyword evidence="5 10" id="KW-0067">ATP-binding</keyword>
<keyword evidence="16" id="KW-1185">Reference proteome</keyword>
<dbReference type="Gene3D" id="3.90.190.20">
    <property type="entry name" value="Mur ligase, C-terminal domain"/>
    <property type="match status" value="1"/>
</dbReference>
<dbReference type="InterPro" id="IPR051046">
    <property type="entry name" value="MurCDEF_CellWall_CoF430Synth"/>
</dbReference>
<protein>
    <recommendedName>
        <fullName evidence="10 11">UDP-N-acetylmuramoyl-tripeptide--D-alanyl-D-alanine ligase</fullName>
        <ecNumber evidence="10 11">6.3.2.10</ecNumber>
    </recommendedName>
    <alternativeName>
        <fullName evidence="10">D-alanyl-D-alanine-adding enzyme</fullName>
    </alternativeName>
</protein>
<keyword evidence="8 10" id="KW-0131">Cell cycle</keyword>
<dbReference type="InterPro" id="IPR000713">
    <property type="entry name" value="Mur_ligase_N"/>
</dbReference>
<dbReference type="Pfam" id="PF08245">
    <property type="entry name" value="Mur_ligase_M"/>
    <property type="match status" value="1"/>
</dbReference>
<dbReference type="PANTHER" id="PTHR43024">
    <property type="entry name" value="UDP-N-ACETYLMURAMOYL-TRIPEPTIDE--D-ALANYL-D-ALANINE LIGASE"/>
    <property type="match status" value="1"/>
</dbReference>
<dbReference type="Pfam" id="PF02875">
    <property type="entry name" value="Mur_ligase_C"/>
    <property type="match status" value="1"/>
</dbReference>
<comment type="catalytic activity">
    <reaction evidence="10 11">
        <text>D-alanyl-D-alanine + UDP-N-acetyl-alpha-D-muramoyl-L-alanyl-gamma-D-glutamyl-meso-2,6-diaminopimelate + ATP = UDP-N-acetyl-alpha-D-muramoyl-L-alanyl-gamma-D-glutamyl-meso-2,6-diaminopimeloyl-D-alanyl-D-alanine + ADP + phosphate + H(+)</text>
        <dbReference type="Rhea" id="RHEA:28374"/>
        <dbReference type="ChEBI" id="CHEBI:15378"/>
        <dbReference type="ChEBI" id="CHEBI:30616"/>
        <dbReference type="ChEBI" id="CHEBI:43474"/>
        <dbReference type="ChEBI" id="CHEBI:57822"/>
        <dbReference type="ChEBI" id="CHEBI:61386"/>
        <dbReference type="ChEBI" id="CHEBI:83905"/>
        <dbReference type="ChEBI" id="CHEBI:456216"/>
        <dbReference type="EC" id="6.3.2.10"/>
    </reaction>
</comment>
<dbReference type="SUPFAM" id="SSF53244">
    <property type="entry name" value="MurD-like peptide ligases, peptide-binding domain"/>
    <property type="match status" value="1"/>
</dbReference>
<name>A0A557QSX7_9RHOO</name>
<dbReference type="UniPathway" id="UPA00219"/>
<keyword evidence="6 10" id="KW-0133">Cell shape</keyword>
<dbReference type="OrthoDB" id="9801978at2"/>
<dbReference type="Gene3D" id="3.40.1190.10">
    <property type="entry name" value="Mur-like, catalytic domain"/>
    <property type="match status" value="1"/>
</dbReference>
<keyword evidence="4 10" id="KW-0547">Nucleotide-binding</keyword>
<keyword evidence="9 10" id="KW-0961">Cell wall biogenesis/degradation</keyword>
<dbReference type="EMBL" id="VMNK01000009">
    <property type="protein sequence ID" value="TVO56025.1"/>
    <property type="molecule type" value="Genomic_DNA"/>
</dbReference>
<evidence type="ECO:0000256" key="10">
    <source>
        <dbReference type="HAMAP-Rule" id="MF_02019"/>
    </source>
</evidence>
<dbReference type="EC" id="6.3.2.10" evidence="10 11"/>
<sequence length="469" mass="48537">MIDLQTSARAIGAQATGAATFDAVLTDSRALSAGCLFVALRGERFDGHDFLEAARQAGVAAAMVDRAYADAHAPSDDMPWLVVDDTRLGLGALAAWWRRQFDLPLIGVTGSNGKTTVKEMCAAIAAARVEREGGDPALGVLATAGNYNNDIGLPLTLLRLRAEHRIAIIEMGMNHPGEIAYLTGLAAPTVALVSNALRAHLEGLGDLDGVAQEKGAIYSGLVDGGVAVINADDAFADYWRGVNAERQTLTFGLGASADVRADCVLHGLGVRMTLHVGSEAASFPLQVPGLHNARNACAAAAACMAAGASLADVVAGLSAYHGTRGRLTQRAGLNGATVLDDTYNANPDSARVAIDVLAATPGRKVLVLGDMGELGETSAQMHDEVGGYAKSQGIDYLLALGQASVVAAGNFGAGGEHFERIDDLVAALKKLMDENTVVLVKGSRFMRMERVANAVANDTIEAGEGTHAA</sequence>
<evidence type="ECO:0000256" key="4">
    <source>
        <dbReference type="ARBA" id="ARBA00022741"/>
    </source>
</evidence>
<dbReference type="InterPro" id="IPR036565">
    <property type="entry name" value="Mur-like_cat_sf"/>
</dbReference>
<organism evidence="15 16">
    <name type="scientific">Denitromonas halophila</name>
    <dbReference type="NCBI Taxonomy" id="1629404"/>
    <lineage>
        <taxon>Bacteria</taxon>
        <taxon>Pseudomonadati</taxon>
        <taxon>Pseudomonadota</taxon>
        <taxon>Betaproteobacteria</taxon>
        <taxon>Rhodocyclales</taxon>
        <taxon>Zoogloeaceae</taxon>
        <taxon>Denitromonas</taxon>
    </lineage>
</organism>
<dbReference type="Pfam" id="PF01225">
    <property type="entry name" value="Mur_ligase"/>
    <property type="match status" value="1"/>
</dbReference>
<dbReference type="InterPro" id="IPR013221">
    <property type="entry name" value="Mur_ligase_cen"/>
</dbReference>
<keyword evidence="3 10" id="KW-0132">Cell division</keyword>
<dbReference type="InterPro" id="IPR004101">
    <property type="entry name" value="Mur_ligase_C"/>
</dbReference>
<dbReference type="Gene3D" id="3.40.1390.10">
    <property type="entry name" value="MurE/MurF, N-terminal domain"/>
    <property type="match status" value="1"/>
</dbReference>
<dbReference type="InterPro" id="IPR035911">
    <property type="entry name" value="MurE/MurF_N"/>
</dbReference>
<feature type="binding site" evidence="10">
    <location>
        <begin position="110"/>
        <end position="116"/>
    </location>
    <ligand>
        <name>ATP</name>
        <dbReference type="ChEBI" id="CHEBI:30616"/>
    </ligand>
</feature>
<evidence type="ECO:0000259" key="12">
    <source>
        <dbReference type="Pfam" id="PF01225"/>
    </source>
</evidence>
<dbReference type="SUPFAM" id="SSF63418">
    <property type="entry name" value="MurE/MurF N-terminal domain"/>
    <property type="match status" value="1"/>
</dbReference>
<dbReference type="InterPro" id="IPR005863">
    <property type="entry name" value="UDP-N-AcMur_synth"/>
</dbReference>
<dbReference type="RefSeq" id="WP_144309708.1">
    <property type="nucleotide sequence ID" value="NZ_VMNK01000009.1"/>
</dbReference>
<evidence type="ECO:0000256" key="1">
    <source>
        <dbReference type="ARBA" id="ARBA00022490"/>
    </source>
</evidence>
<feature type="domain" description="Mur ligase C-terminal" evidence="13">
    <location>
        <begin position="325"/>
        <end position="444"/>
    </location>
</feature>
<dbReference type="GO" id="GO:0047480">
    <property type="term" value="F:UDP-N-acetylmuramoyl-tripeptide-D-alanyl-D-alanine ligase activity"/>
    <property type="evidence" value="ECO:0007669"/>
    <property type="project" value="UniProtKB-UniRule"/>
</dbReference>
<comment type="function">
    <text evidence="10 11">Involved in cell wall formation. Catalyzes the final step in the synthesis of UDP-N-acetylmuramoyl-pentapeptide, the precursor of murein.</text>
</comment>
<keyword evidence="2 10" id="KW-0436">Ligase</keyword>
<dbReference type="AlphaFoldDB" id="A0A557QSX7"/>
<comment type="pathway">
    <text evidence="10 11">Cell wall biogenesis; peptidoglycan biosynthesis.</text>
</comment>
<evidence type="ECO:0000256" key="11">
    <source>
        <dbReference type="RuleBase" id="RU004136"/>
    </source>
</evidence>
<dbReference type="GO" id="GO:0005524">
    <property type="term" value="F:ATP binding"/>
    <property type="evidence" value="ECO:0007669"/>
    <property type="project" value="UniProtKB-UniRule"/>
</dbReference>
<evidence type="ECO:0000256" key="7">
    <source>
        <dbReference type="ARBA" id="ARBA00022984"/>
    </source>
</evidence>